<dbReference type="PANTHER" id="PTHR43416:SF5">
    <property type="entry name" value="DIHYDROLIPOYLLYSINE-RESIDUE SUCCINYLTRANSFERASE COMPONENT OF 2-OXOGLUTARATE DEHYDROGENASE COMPLEX, MITOCHONDRIAL"/>
    <property type="match status" value="1"/>
</dbReference>
<dbReference type="RefSeq" id="WP_119524882.1">
    <property type="nucleotide sequence ID" value="NZ_NRHC01000038.1"/>
</dbReference>
<proteinExistence type="inferred from homology"/>
<dbReference type="UniPathway" id="UPA00868">
    <property type="reaction ID" value="UER00840"/>
</dbReference>
<protein>
    <recommendedName>
        <fullName evidence="10">Dihydrolipoyllysine-residue succinyltransferase</fullName>
        <ecNumber evidence="10">2.3.1.61</ecNumber>
    </recommendedName>
</protein>
<dbReference type="InterPro" id="IPR050537">
    <property type="entry name" value="2-oxoacid_dehydrogenase"/>
</dbReference>
<comment type="similarity">
    <text evidence="4">Belongs to the 2-oxoacid dehydrogenase family.</text>
</comment>
<dbReference type="FunFam" id="3.30.559.10:FF:000007">
    <property type="entry name" value="Dihydrolipoamide acetyltransferase component of pyruvate dehydrogenase complex"/>
    <property type="match status" value="1"/>
</dbReference>
<dbReference type="GO" id="GO:0033512">
    <property type="term" value="P:L-lysine catabolic process to acetyl-CoA via saccharopine"/>
    <property type="evidence" value="ECO:0007669"/>
    <property type="project" value="UniProtKB-UniPathway"/>
</dbReference>
<dbReference type="GO" id="GO:0006099">
    <property type="term" value="P:tricarboxylic acid cycle"/>
    <property type="evidence" value="ECO:0007669"/>
    <property type="project" value="UniProtKB-UniRule"/>
</dbReference>
<dbReference type="PANTHER" id="PTHR43416">
    <property type="entry name" value="DIHYDROLIPOYLLYSINE-RESIDUE SUCCINYLTRANSFERASE COMPONENT OF 2-OXOGLUTARATE DEHYDROGENASE COMPLEX, MITOCHONDRIAL-RELATED"/>
    <property type="match status" value="1"/>
</dbReference>
<comment type="cofactor">
    <cofactor evidence="1">
        <name>(R)-lipoate</name>
        <dbReference type="ChEBI" id="CHEBI:83088"/>
    </cofactor>
</comment>
<organism evidence="13 14">
    <name type="scientific">Psittacicella hinzii</name>
    <dbReference type="NCBI Taxonomy" id="2028575"/>
    <lineage>
        <taxon>Bacteria</taxon>
        <taxon>Pseudomonadati</taxon>
        <taxon>Pseudomonadota</taxon>
        <taxon>Gammaproteobacteria</taxon>
        <taxon>Pasteurellales</taxon>
        <taxon>Psittacicellaceae</taxon>
        <taxon>Psittacicella</taxon>
    </lineage>
</organism>
<dbReference type="GO" id="GO:0045252">
    <property type="term" value="C:oxoglutarate dehydrogenase complex"/>
    <property type="evidence" value="ECO:0007669"/>
    <property type="project" value="UniProtKB-UniRule"/>
</dbReference>
<keyword evidence="7" id="KW-0450">Lipoyl</keyword>
<dbReference type="GO" id="GO:0004149">
    <property type="term" value="F:dihydrolipoyllysine-residue succinyltransferase activity"/>
    <property type="evidence" value="ECO:0007669"/>
    <property type="project" value="UniProtKB-UniRule"/>
</dbReference>
<keyword evidence="5" id="KW-0816">Tricarboxylic acid cycle</keyword>
<dbReference type="InterPro" id="IPR001078">
    <property type="entry name" value="2-oxoacid_DH_actylTfrase"/>
</dbReference>
<dbReference type="EMBL" id="NRHC01000038">
    <property type="protein sequence ID" value="RIY33106.1"/>
    <property type="molecule type" value="Genomic_DNA"/>
</dbReference>
<dbReference type="Pfam" id="PF00198">
    <property type="entry name" value="2-oxoacid_dh"/>
    <property type="match status" value="1"/>
</dbReference>
<accession>A0A3A1Y722</accession>
<dbReference type="InterPro" id="IPR000089">
    <property type="entry name" value="Biotin_lipoyl"/>
</dbReference>
<comment type="pathway">
    <text evidence="3">Amino-acid degradation; L-lysine degradation via saccharopine pathway; glutaryl-CoA from L-lysine: step 6/6.</text>
</comment>
<dbReference type="GO" id="GO:0005829">
    <property type="term" value="C:cytosol"/>
    <property type="evidence" value="ECO:0007669"/>
    <property type="project" value="TreeGrafter"/>
</dbReference>
<dbReference type="OrthoDB" id="9805770at2"/>
<dbReference type="NCBIfam" id="TIGR01347">
    <property type="entry name" value="sucB"/>
    <property type="match status" value="1"/>
</dbReference>
<feature type="domain" description="Lipoyl-binding" evidence="12">
    <location>
        <begin position="2"/>
        <end position="77"/>
    </location>
</feature>
<dbReference type="SUPFAM" id="SSF51230">
    <property type="entry name" value="Single hybrid motif"/>
    <property type="match status" value="1"/>
</dbReference>
<dbReference type="AlphaFoldDB" id="A0A3A1Y722"/>
<evidence type="ECO:0000313" key="13">
    <source>
        <dbReference type="EMBL" id="RIY33106.1"/>
    </source>
</evidence>
<keyword evidence="6 13" id="KW-0808">Transferase</keyword>
<evidence type="ECO:0000256" key="8">
    <source>
        <dbReference type="ARBA" id="ARBA00023315"/>
    </source>
</evidence>
<evidence type="ECO:0000256" key="5">
    <source>
        <dbReference type="ARBA" id="ARBA00022532"/>
    </source>
</evidence>
<sequence length="443" mass="49033">MSYIIKGPLLPESVANAELNRWLVSIGQHVNAGDTIAVVESDKVAFEVSAPEDGHIVEFLEQAGATITTDQPIAKFEVAAQEKSDSNSKKESDSNKVEEKSAVADEVKSHEVAPEIASKTDEQVEVKSETPAQKVAKAPLQKPASTSEKSLVKENDFTLAAKEVNLGPSARRKISEHGITSDEVENYLRNKLPPRVIANEIKLRQINEVVNPFKTRVPMTNIRKHIAQRLLESKNSTAMLTTFNEVDLQSIIDIRKKYGEKFMKKHNIRLGFMSFFVKAVSEAMKEFPIISACIENDDIIYSNTTDISIAVSTERGLVTPVLRNAENKSLADIERDIADLAEKGNNNKLTIEDMTGGNFTITNGGVFGSLFSTPIINPPQSAILGMHGIKKRPVVVDDQIVIRPMMYIALSYDHRLIDGKDSVRFLVKVKELLEDPTQILLDI</sequence>
<evidence type="ECO:0000256" key="3">
    <source>
        <dbReference type="ARBA" id="ARBA00005145"/>
    </source>
</evidence>
<name>A0A3A1Y722_9GAMM</name>
<evidence type="ECO:0000256" key="2">
    <source>
        <dbReference type="ARBA" id="ARBA00004052"/>
    </source>
</evidence>
<evidence type="ECO:0000256" key="6">
    <source>
        <dbReference type="ARBA" id="ARBA00022679"/>
    </source>
</evidence>
<evidence type="ECO:0000256" key="4">
    <source>
        <dbReference type="ARBA" id="ARBA00007317"/>
    </source>
</evidence>
<dbReference type="EC" id="2.3.1.61" evidence="10"/>
<feature type="compositionally biased region" description="Basic and acidic residues" evidence="11">
    <location>
        <begin position="80"/>
        <end position="128"/>
    </location>
</feature>
<feature type="region of interest" description="Disordered" evidence="11">
    <location>
        <begin position="79"/>
        <end position="150"/>
    </location>
</feature>
<evidence type="ECO:0000259" key="12">
    <source>
        <dbReference type="PROSITE" id="PS50968"/>
    </source>
</evidence>
<comment type="catalytic activity">
    <reaction evidence="9">
        <text>N(6)-[(R)-dihydrolipoyl]-L-lysyl-[protein] + succinyl-CoA = N(6)-[(R)-S(8)-succinyldihydrolipoyl]-L-lysyl-[protein] + CoA</text>
        <dbReference type="Rhea" id="RHEA:15213"/>
        <dbReference type="Rhea" id="RHEA-COMP:10475"/>
        <dbReference type="Rhea" id="RHEA-COMP:20092"/>
        <dbReference type="ChEBI" id="CHEBI:57287"/>
        <dbReference type="ChEBI" id="CHEBI:57292"/>
        <dbReference type="ChEBI" id="CHEBI:83100"/>
        <dbReference type="ChEBI" id="CHEBI:83120"/>
        <dbReference type="EC" id="2.3.1.61"/>
    </reaction>
</comment>
<reference evidence="13 14" key="1">
    <citation type="submission" date="2017-08" db="EMBL/GenBank/DDBJ databases">
        <title>Reclassification of Bisgaard taxon 37 and 44.</title>
        <authorList>
            <person name="Christensen H."/>
        </authorList>
    </citation>
    <scope>NUCLEOTIDE SEQUENCE [LARGE SCALE GENOMIC DNA]</scope>
    <source>
        <strain evidence="13 14">B96_3</strain>
    </source>
</reference>
<dbReference type="InterPro" id="IPR011053">
    <property type="entry name" value="Single_hybrid_motif"/>
</dbReference>
<dbReference type="NCBIfam" id="NF004309">
    <property type="entry name" value="PRK05704.1"/>
    <property type="match status" value="1"/>
</dbReference>
<dbReference type="Proteomes" id="UP000265691">
    <property type="component" value="Unassembled WGS sequence"/>
</dbReference>
<evidence type="ECO:0000256" key="10">
    <source>
        <dbReference type="NCBIfam" id="TIGR01347"/>
    </source>
</evidence>
<keyword evidence="8" id="KW-0012">Acyltransferase</keyword>
<evidence type="ECO:0000256" key="1">
    <source>
        <dbReference type="ARBA" id="ARBA00001938"/>
    </source>
</evidence>
<comment type="caution">
    <text evidence="13">The sequence shown here is derived from an EMBL/GenBank/DDBJ whole genome shotgun (WGS) entry which is preliminary data.</text>
</comment>
<evidence type="ECO:0000313" key="14">
    <source>
        <dbReference type="Proteomes" id="UP000265691"/>
    </source>
</evidence>
<evidence type="ECO:0000256" key="9">
    <source>
        <dbReference type="ARBA" id="ARBA00052761"/>
    </source>
</evidence>
<dbReference type="CDD" id="cd06849">
    <property type="entry name" value="lipoyl_domain"/>
    <property type="match status" value="1"/>
</dbReference>
<evidence type="ECO:0000256" key="7">
    <source>
        <dbReference type="ARBA" id="ARBA00022823"/>
    </source>
</evidence>
<keyword evidence="14" id="KW-1185">Reference proteome</keyword>
<dbReference type="InterPro" id="IPR023213">
    <property type="entry name" value="CAT-like_dom_sf"/>
</dbReference>
<dbReference type="Pfam" id="PF00364">
    <property type="entry name" value="Biotin_lipoyl"/>
    <property type="match status" value="1"/>
</dbReference>
<dbReference type="SUPFAM" id="SSF52777">
    <property type="entry name" value="CoA-dependent acyltransferases"/>
    <property type="match status" value="1"/>
</dbReference>
<dbReference type="PROSITE" id="PS00189">
    <property type="entry name" value="LIPOYL"/>
    <property type="match status" value="1"/>
</dbReference>
<dbReference type="InterPro" id="IPR006255">
    <property type="entry name" value="SucB"/>
</dbReference>
<dbReference type="PROSITE" id="PS50968">
    <property type="entry name" value="BIOTINYL_LIPOYL"/>
    <property type="match status" value="1"/>
</dbReference>
<gene>
    <name evidence="13" type="primary">sucB</name>
    <name evidence="13" type="ORF">CKF54_03395</name>
</gene>
<evidence type="ECO:0000256" key="11">
    <source>
        <dbReference type="SAM" id="MobiDB-lite"/>
    </source>
</evidence>
<dbReference type="Gene3D" id="3.30.559.10">
    <property type="entry name" value="Chloramphenicol acetyltransferase-like domain"/>
    <property type="match status" value="1"/>
</dbReference>
<comment type="function">
    <text evidence="2">E2 component of the 2-oxoglutarate dehydrogenase (OGDH) complex which catalyzes the second step in the conversion of 2-oxoglutarate to succinyl-CoA and CO(2).</text>
</comment>
<dbReference type="InterPro" id="IPR003016">
    <property type="entry name" value="2-oxoA_DH_lipoyl-BS"/>
</dbReference>
<dbReference type="Gene3D" id="2.40.50.100">
    <property type="match status" value="1"/>
</dbReference>